<evidence type="ECO:0000256" key="1">
    <source>
        <dbReference type="ARBA" id="ARBA00023002"/>
    </source>
</evidence>
<organism evidence="4 5">
    <name type="scientific">Gordonia insulae</name>
    <dbReference type="NCBI Taxonomy" id="2420509"/>
    <lineage>
        <taxon>Bacteria</taxon>
        <taxon>Bacillati</taxon>
        <taxon>Actinomycetota</taxon>
        <taxon>Actinomycetes</taxon>
        <taxon>Mycobacteriales</taxon>
        <taxon>Gordoniaceae</taxon>
        <taxon>Gordonia</taxon>
    </lineage>
</organism>
<dbReference type="InterPro" id="IPR050425">
    <property type="entry name" value="NAD(P)_dehydrat-like"/>
</dbReference>
<reference evidence="4 5" key="1">
    <citation type="submission" date="2018-11" db="EMBL/GenBank/DDBJ databases">
        <title>Gordonia insulae sp. nov., isolated from an island soil.</title>
        <authorList>
            <person name="Kim Y.S."/>
            <person name="Kim S.B."/>
        </authorList>
    </citation>
    <scope>NUCLEOTIDE SEQUENCE [LARGE SCALE GENOMIC DNA]</scope>
    <source>
        <strain evidence="4 5">MMS17-SY073</strain>
    </source>
</reference>
<keyword evidence="4" id="KW-0413">Isomerase</keyword>
<name>A0A3G8JKD9_9ACTN</name>
<accession>A0A3G8JKD9</accession>
<dbReference type="Proteomes" id="UP000271469">
    <property type="component" value="Chromosome"/>
</dbReference>
<dbReference type="InterPro" id="IPR036291">
    <property type="entry name" value="NAD(P)-bd_dom_sf"/>
</dbReference>
<evidence type="ECO:0000256" key="2">
    <source>
        <dbReference type="ARBA" id="ARBA00023445"/>
    </source>
</evidence>
<keyword evidence="5" id="KW-1185">Reference proteome</keyword>
<dbReference type="Pfam" id="PF01370">
    <property type="entry name" value="Epimerase"/>
    <property type="match status" value="1"/>
</dbReference>
<dbReference type="EMBL" id="CP033972">
    <property type="protein sequence ID" value="AZG44959.1"/>
    <property type="molecule type" value="Genomic_DNA"/>
</dbReference>
<proteinExistence type="inferred from homology"/>
<dbReference type="EC" id="5.1.3.2" evidence="4"/>
<dbReference type="KEGG" id="gom:D7316_01551"/>
<evidence type="ECO:0000259" key="3">
    <source>
        <dbReference type="Pfam" id="PF01370"/>
    </source>
</evidence>
<dbReference type="GO" id="GO:0016616">
    <property type="term" value="F:oxidoreductase activity, acting on the CH-OH group of donors, NAD or NADP as acceptor"/>
    <property type="evidence" value="ECO:0007669"/>
    <property type="project" value="TreeGrafter"/>
</dbReference>
<dbReference type="PANTHER" id="PTHR10366">
    <property type="entry name" value="NAD DEPENDENT EPIMERASE/DEHYDRATASE"/>
    <property type="match status" value="1"/>
</dbReference>
<sequence length="338" mass="35960">MSELVLVTGGSGFLGGWTVAELVRRGRRVRTTLRDPGKRADVVDAAGRLGGSTDLLEFATADLCTDDGWASAMAGVDLVLHIASPSGAELSSDPTRVGAVVDGTTRVLEAATVAGVRRVVVTSAANAANPASFDDNIVSDESQWSAVEFEDDVIPVRFAKTIAERSAWEFVDAPDAPELATILPGAVLGPLLTPSALGSAGIIARMLEGRAPRSPNIGVEVVDVRDLVDLHLRALDHPAAAGRRFLGTGEFLWMRDIARMLRADLGDQAAKVGTGGIPDRLVRLAARRSPELRRIVPILGRTNRHSADRAREVLGWRPRPARQTVLDCARSLVEHSVV</sequence>
<dbReference type="InterPro" id="IPR001509">
    <property type="entry name" value="Epimerase_deHydtase"/>
</dbReference>
<evidence type="ECO:0000313" key="5">
    <source>
        <dbReference type="Proteomes" id="UP000271469"/>
    </source>
</evidence>
<dbReference type="PANTHER" id="PTHR10366:SF564">
    <property type="entry name" value="STEROL-4-ALPHA-CARBOXYLATE 3-DEHYDROGENASE, DECARBOXYLATING"/>
    <property type="match status" value="1"/>
</dbReference>
<evidence type="ECO:0000313" key="4">
    <source>
        <dbReference type="EMBL" id="AZG44959.1"/>
    </source>
</evidence>
<keyword evidence="1" id="KW-0560">Oxidoreductase</keyword>
<dbReference type="GO" id="GO:0003978">
    <property type="term" value="F:UDP-glucose 4-epimerase activity"/>
    <property type="evidence" value="ECO:0007669"/>
    <property type="project" value="UniProtKB-EC"/>
</dbReference>
<feature type="domain" description="NAD-dependent epimerase/dehydratase" evidence="3">
    <location>
        <begin position="5"/>
        <end position="241"/>
    </location>
</feature>
<gene>
    <name evidence="4" type="ORF">D7316_01551</name>
</gene>
<dbReference type="SUPFAM" id="SSF51735">
    <property type="entry name" value="NAD(P)-binding Rossmann-fold domains"/>
    <property type="match status" value="1"/>
</dbReference>
<dbReference type="RefSeq" id="WP_124707751.1">
    <property type="nucleotide sequence ID" value="NZ_CP033972.1"/>
</dbReference>
<dbReference type="OrthoDB" id="9774199at2"/>
<dbReference type="Gene3D" id="3.40.50.720">
    <property type="entry name" value="NAD(P)-binding Rossmann-like Domain"/>
    <property type="match status" value="1"/>
</dbReference>
<protein>
    <submittedName>
        <fullName evidence="4">UDP-glucose 4-epimerase</fullName>
        <ecNumber evidence="4">5.1.3.2</ecNumber>
    </submittedName>
</protein>
<dbReference type="AlphaFoldDB" id="A0A3G8JKD9"/>
<comment type="similarity">
    <text evidence="2">Belongs to the NAD(P)-dependent epimerase/dehydratase family. Dihydroflavonol-4-reductase subfamily.</text>
</comment>